<evidence type="ECO:0000313" key="2">
    <source>
        <dbReference type="Proteomes" id="UP000594464"/>
    </source>
</evidence>
<accession>A0A7T0G3C4</accession>
<dbReference type="PANTHER" id="PTHR43019">
    <property type="entry name" value="SERINE ENDOPROTEASE DEGS"/>
    <property type="match status" value="1"/>
</dbReference>
<dbReference type="Gene3D" id="2.40.10.120">
    <property type="match status" value="1"/>
</dbReference>
<dbReference type="GO" id="GO:0006508">
    <property type="term" value="P:proteolysis"/>
    <property type="evidence" value="ECO:0007669"/>
    <property type="project" value="InterPro"/>
</dbReference>
<organism evidence="1 2">
    <name type="scientific">Candidatus Nitrohelix vancouverensis</name>
    <dbReference type="NCBI Taxonomy" id="2705534"/>
    <lineage>
        <taxon>Bacteria</taxon>
        <taxon>Pseudomonadati</taxon>
        <taxon>Nitrospinota/Tectimicrobiota group</taxon>
        <taxon>Nitrospinota</taxon>
        <taxon>Nitrospinia</taxon>
        <taxon>Nitrospinales</taxon>
        <taxon>Nitrospinaceae</taxon>
        <taxon>Candidatus Nitrohelix</taxon>
    </lineage>
</organism>
<gene>
    <name evidence="1" type="ORF">G3M78_07465</name>
</gene>
<dbReference type="InterPro" id="IPR009003">
    <property type="entry name" value="Peptidase_S1_PA"/>
</dbReference>
<evidence type="ECO:0008006" key="3">
    <source>
        <dbReference type="Google" id="ProtNLM"/>
    </source>
</evidence>
<dbReference type="Pfam" id="PF13365">
    <property type="entry name" value="Trypsin_2"/>
    <property type="match status" value="1"/>
</dbReference>
<dbReference type="SUPFAM" id="SSF50494">
    <property type="entry name" value="Trypsin-like serine proteases"/>
    <property type="match status" value="1"/>
</dbReference>
<dbReference type="KEGG" id="nva:G3M78_07465"/>
<dbReference type="AlphaFoldDB" id="A0A7T0G3C4"/>
<dbReference type="InterPro" id="IPR001940">
    <property type="entry name" value="Peptidase_S1C"/>
</dbReference>
<dbReference type="GO" id="GO:0004252">
    <property type="term" value="F:serine-type endopeptidase activity"/>
    <property type="evidence" value="ECO:0007669"/>
    <property type="project" value="InterPro"/>
</dbReference>
<dbReference type="PANTHER" id="PTHR43019:SF62">
    <property type="entry name" value="SERINE ENDOPROTEASE DEGS"/>
    <property type="match status" value="1"/>
</dbReference>
<protein>
    <recommendedName>
        <fullName evidence="3">Serine protease</fullName>
    </recommendedName>
</protein>
<sequence length="284" mass="31350">MALIPPSYFNCVVTLGNREAADDITWTGTGTLVGRLHHSISSDQQEYHLFIVTNRHVLQDRTDLVVRFNPSGPEPSRNYIIPLYNKTGASLWTGHKNPDIDLAAIGIDANFLSAHEIQYDFFKSDYHFTPLKEMAQKQISEGDFVYVLGFPMGIAAPERHYVIARSGIIARVQDAINRHSADFLIDAMVFPGNSGGPVIYKPEIISIGAPAVSKPGLIGIIASYLTYTETALSQQTGQPRIVFEENSGLAVVIPIDYVQETIDRAFNSIQFTIAKEIVETPPSI</sequence>
<name>A0A7T0G3C4_9BACT</name>
<dbReference type="EMBL" id="CP048620">
    <property type="protein sequence ID" value="QPJ65235.1"/>
    <property type="molecule type" value="Genomic_DNA"/>
</dbReference>
<proteinExistence type="predicted"/>
<evidence type="ECO:0000313" key="1">
    <source>
        <dbReference type="EMBL" id="QPJ65235.1"/>
    </source>
</evidence>
<reference evidence="2" key="1">
    <citation type="submission" date="2020-02" db="EMBL/GenBank/DDBJ databases">
        <title>Genomic and physiological characterization of two novel Nitrospinaceae genera.</title>
        <authorList>
            <person name="Mueller A.J."/>
            <person name="Jung M.-Y."/>
            <person name="Strachan C.R."/>
            <person name="Herbold C.W."/>
            <person name="Kirkegaard R.H."/>
            <person name="Daims H."/>
        </authorList>
    </citation>
    <scope>NUCLEOTIDE SEQUENCE [LARGE SCALE GENOMIC DNA]</scope>
</reference>
<dbReference type="PRINTS" id="PR00834">
    <property type="entry name" value="PROTEASES2C"/>
</dbReference>
<dbReference type="Proteomes" id="UP000594464">
    <property type="component" value="Chromosome"/>
</dbReference>